<sequence>MDTSPVPARYLPTYKEANVSYSLRLPAYRSTLIRRYHPYARYSISAHEKCMNTSDIDDSLDSLDLSVIYRLVQQSPMELTVPARARGQEQIELLPEQVHGVLSSVLQACESLNRSNIKADTTEA</sequence>
<dbReference type="HOGENOM" id="CLU_2003326_0_0_1"/>
<evidence type="ECO:0000313" key="1">
    <source>
        <dbReference type="EMBL" id="KIL71405.1"/>
    </source>
</evidence>
<dbReference type="EMBL" id="KN818222">
    <property type="protein sequence ID" value="KIL71405.1"/>
    <property type="molecule type" value="Genomic_DNA"/>
</dbReference>
<organism evidence="1 2">
    <name type="scientific">Amanita muscaria (strain Koide BX008)</name>
    <dbReference type="NCBI Taxonomy" id="946122"/>
    <lineage>
        <taxon>Eukaryota</taxon>
        <taxon>Fungi</taxon>
        <taxon>Dikarya</taxon>
        <taxon>Basidiomycota</taxon>
        <taxon>Agaricomycotina</taxon>
        <taxon>Agaricomycetes</taxon>
        <taxon>Agaricomycetidae</taxon>
        <taxon>Agaricales</taxon>
        <taxon>Pluteineae</taxon>
        <taxon>Amanitaceae</taxon>
        <taxon>Amanita</taxon>
    </lineage>
</organism>
<dbReference type="AlphaFoldDB" id="A0A0C2T5Z7"/>
<accession>A0A0C2T5Z7</accession>
<evidence type="ECO:0000313" key="2">
    <source>
        <dbReference type="Proteomes" id="UP000054549"/>
    </source>
</evidence>
<proteinExistence type="predicted"/>
<gene>
    <name evidence="1" type="ORF">M378DRAFT_6152</name>
</gene>
<name>A0A0C2T5Z7_AMAMK</name>
<dbReference type="Proteomes" id="UP000054549">
    <property type="component" value="Unassembled WGS sequence"/>
</dbReference>
<keyword evidence="2" id="KW-1185">Reference proteome</keyword>
<protein>
    <submittedName>
        <fullName evidence="1">Uncharacterized protein</fullName>
    </submittedName>
</protein>
<dbReference type="InParanoid" id="A0A0C2T5Z7"/>
<dbReference type="OrthoDB" id="3034286at2759"/>
<reference evidence="1 2" key="1">
    <citation type="submission" date="2014-04" db="EMBL/GenBank/DDBJ databases">
        <title>Evolutionary Origins and Diversification of the Mycorrhizal Mutualists.</title>
        <authorList>
            <consortium name="DOE Joint Genome Institute"/>
            <consortium name="Mycorrhizal Genomics Consortium"/>
            <person name="Kohler A."/>
            <person name="Kuo A."/>
            <person name="Nagy L.G."/>
            <person name="Floudas D."/>
            <person name="Copeland A."/>
            <person name="Barry K.W."/>
            <person name="Cichocki N."/>
            <person name="Veneault-Fourrey C."/>
            <person name="LaButti K."/>
            <person name="Lindquist E.A."/>
            <person name="Lipzen A."/>
            <person name="Lundell T."/>
            <person name="Morin E."/>
            <person name="Murat C."/>
            <person name="Riley R."/>
            <person name="Ohm R."/>
            <person name="Sun H."/>
            <person name="Tunlid A."/>
            <person name="Henrissat B."/>
            <person name="Grigoriev I.V."/>
            <person name="Hibbett D.S."/>
            <person name="Martin F."/>
        </authorList>
    </citation>
    <scope>NUCLEOTIDE SEQUENCE [LARGE SCALE GENOMIC DNA]</scope>
    <source>
        <strain evidence="1 2">Koide BX008</strain>
    </source>
</reference>